<dbReference type="GO" id="GO:0008270">
    <property type="term" value="F:zinc ion binding"/>
    <property type="evidence" value="ECO:0007669"/>
    <property type="project" value="UniProtKB-KW"/>
</dbReference>
<evidence type="ECO:0000256" key="3">
    <source>
        <dbReference type="ARBA" id="ARBA00022771"/>
    </source>
</evidence>
<dbReference type="GO" id="GO:0000978">
    <property type="term" value="F:RNA polymerase II cis-regulatory region sequence-specific DNA binding"/>
    <property type="evidence" value="ECO:0007669"/>
    <property type="project" value="TreeGrafter"/>
</dbReference>
<evidence type="ECO:0000256" key="2">
    <source>
        <dbReference type="ARBA" id="ARBA00022737"/>
    </source>
</evidence>
<keyword evidence="3 7" id="KW-0863">Zinc-finger</keyword>
<keyword evidence="2" id="KW-0677">Repeat</keyword>
<dbReference type="SMART" id="SM00355">
    <property type="entry name" value="ZnF_C2H2"/>
    <property type="match status" value="4"/>
</dbReference>
<dbReference type="PROSITE" id="PS50157">
    <property type="entry name" value="ZINC_FINGER_C2H2_2"/>
    <property type="match status" value="3"/>
</dbReference>
<evidence type="ECO:0000313" key="10">
    <source>
        <dbReference type="EMBL" id="KZC15017.1"/>
    </source>
</evidence>
<evidence type="ECO:0000256" key="8">
    <source>
        <dbReference type="SAM" id="MobiDB-lite"/>
    </source>
</evidence>
<dbReference type="InterPro" id="IPR013087">
    <property type="entry name" value="Znf_C2H2_type"/>
</dbReference>
<feature type="region of interest" description="Disordered" evidence="8">
    <location>
        <begin position="447"/>
        <end position="471"/>
    </location>
</feature>
<protein>
    <submittedName>
        <fullName evidence="10">Asparagine-rich zinc finger protein AZF1</fullName>
    </submittedName>
</protein>
<accession>A0A154PT97</accession>
<dbReference type="Pfam" id="PF00096">
    <property type="entry name" value="zf-C2H2"/>
    <property type="match status" value="2"/>
</dbReference>
<sequence length="673" mass="77064">MAHATLPKLICKPTNTSNMCPTNITATTALSDVLNSEPVKRLLNQPNIIIKTIPLDTKSASVSKSVVARKTNKTKSGVKESKQSKLNTLPSEIDKEENKEDENLLPSKTKGKSEITLVPIKREKKSCGHYEPCEHIVCDVTVHQYVDREGASPMLAINIEEDEINAPVSKHCKNEQCDALSIDHDCCRRAMVRLYRCNQSKACDICGIELQTRRCRIYHRHCTRKNEYRHNKTDSTEILKIRMREREMQLTETSMMNKKYYIDPARAMETLKKNEELIIIPQSVPAPQPPVYVTTPSATEPASNVINIFGKLFSSIPIVLPQQSLVLDKTQNPNKNGITRPLQVTLPNTFNTSFIPTTNAVPLPQNQYFTFTTQNNSQPITLQDLLFTQPPVMNTPIQPNVTPIRVVPITNLITQPSLLHQTQGIPRYCIMADTSLSVPLTLANPQSIQHPQPIQRPTLVPKGDPPNDSKETLLRKKKQITRKKRRLKKKEFKCDYCHKSFSTDWYFKMHVAMHTGESRHSCEVCKEPYTNKYDLKKHMLLKHKGETIQNNYGKRKKQYTVHSFRCLDCPMQYTSMQDLKYHRQRIHGRVQCTLCHAEVPQDELIKHFVSIHRQTKRSANMKQAIVENGNVSDETYKANISSNIVKTETNNINSQNFEEIKIELNDEEYDIPM</sequence>
<evidence type="ECO:0000256" key="5">
    <source>
        <dbReference type="ARBA" id="ARBA00023242"/>
    </source>
</evidence>
<feature type="domain" description="C2H2-type" evidence="9">
    <location>
        <begin position="520"/>
        <end position="548"/>
    </location>
</feature>
<comment type="similarity">
    <text evidence="6">Belongs to the snail C2H2-type zinc-finger protein family.</text>
</comment>
<dbReference type="SUPFAM" id="SSF57667">
    <property type="entry name" value="beta-beta-alpha zinc fingers"/>
    <property type="match status" value="1"/>
</dbReference>
<proteinExistence type="inferred from homology"/>
<reference evidence="10 11" key="1">
    <citation type="submission" date="2015-07" db="EMBL/GenBank/DDBJ databases">
        <title>The genome of Dufourea novaeangliae.</title>
        <authorList>
            <person name="Pan H."/>
            <person name="Kapheim K."/>
        </authorList>
    </citation>
    <scope>NUCLEOTIDE SEQUENCE [LARGE SCALE GENOMIC DNA]</scope>
    <source>
        <strain evidence="10">0120121106</strain>
        <tissue evidence="10">Whole body</tissue>
    </source>
</reference>
<evidence type="ECO:0000259" key="9">
    <source>
        <dbReference type="PROSITE" id="PS50157"/>
    </source>
</evidence>
<keyword evidence="5" id="KW-0539">Nucleus</keyword>
<dbReference type="Gene3D" id="3.30.160.60">
    <property type="entry name" value="Classic Zinc Finger"/>
    <property type="match status" value="2"/>
</dbReference>
<dbReference type="OrthoDB" id="8922241at2759"/>
<dbReference type="InterPro" id="IPR050527">
    <property type="entry name" value="Snail/Krueppel_Znf"/>
</dbReference>
<keyword evidence="4" id="KW-0862">Zinc</keyword>
<dbReference type="EMBL" id="KQ435180">
    <property type="protein sequence ID" value="KZC15017.1"/>
    <property type="molecule type" value="Genomic_DNA"/>
</dbReference>
<evidence type="ECO:0000256" key="4">
    <source>
        <dbReference type="ARBA" id="ARBA00022833"/>
    </source>
</evidence>
<evidence type="ECO:0000313" key="11">
    <source>
        <dbReference type="Proteomes" id="UP000076502"/>
    </source>
</evidence>
<dbReference type="PANTHER" id="PTHR24388">
    <property type="entry name" value="ZINC FINGER PROTEIN"/>
    <property type="match status" value="1"/>
</dbReference>
<feature type="domain" description="C2H2-type" evidence="9">
    <location>
        <begin position="564"/>
        <end position="587"/>
    </location>
</feature>
<dbReference type="GO" id="GO:0000981">
    <property type="term" value="F:DNA-binding transcription factor activity, RNA polymerase II-specific"/>
    <property type="evidence" value="ECO:0007669"/>
    <property type="project" value="TreeGrafter"/>
</dbReference>
<dbReference type="PROSITE" id="PS00028">
    <property type="entry name" value="ZINC_FINGER_C2H2_1"/>
    <property type="match status" value="3"/>
</dbReference>
<evidence type="ECO:0000256" key="7">
    <source>
        <dbReference type="PROSITE-ProRule" id="PRU00042"/>
    </source>
</evidence>
<name>A0A154PT97_DUFNO</name>
<gene>
    <name evidence="10" type="ORF">WN55_07865</name>
</gene>
<keyword evidence="11" id="KW-1185">Reference proteome</keyword>
<dbReference type="PANTHER" id="PTHR24388:SF104">
    <property type="entry name" value="AT-RICH BINDING PROTEIN-RELATED"/>
    <property type="match status" value="1"/>
</dbReference>
<feature type="domain" description="C2H2-type" evidence="9">
    <location>
        <begin position="492"/>
        <end position="519"/>
    </location>
</feature>
<dbReference type="Proteomes" id="UP000076502">
    <property type="component" value="Unassembled WGS sequence"/>
</dbReference>
<dbReference type="STRING" id="178035.A0A154PT97"/>
<dbReference type="AlphaFoldDB" id="A0A154PT97"/>
<keyword evidence="1" id="KW-0479">Metal-binding</keyword>
<evidence type="ECO:0000256" key="6">
    <source>
        <dbReference type="ARBA" id="ARBA00037948"/>
    </source>
</evidence>
<evidence type="ECO:0000256" key="1">
    <source>
        <dbReference type="ARBA" id="ARBA00022723"/>
    </source>
</evidence>
<organism evidence="10 11">
    <name type="scientific">Dufourea novaeangliae</name>
    <name type="common">Sweat bee</name>
    <dbReference type="NCBI Taxonomy" id="178035"/>
    <lineage>
        <taxon>Eukaryota</taxon>
        <taxon>Metazoa</taxon>
        <taxon>Ecdysozoa</taxon>
        <taxon>Arthropoda</taxon>
        <taxon>Hexapoda</taxon>
        <taxon>Insecta</taxon>
        <taxon>Pterygota</taxon>
        <taxon>Neoptera</taxon>
        <taxon>Endopterygota</taxon>
        <taxon>Hymenoptera</taxon>
        <taxon>Apocrita</taxon>
        <taxon>Aculeata</taxon>
        <taxon>Apoidea</taxon>
        <taxon>Anthophila</taxon>
        <taxon>Halictidae</taxon>
        <taxon>Rophitinae</taxon>
        <taxon>Dufourea</taxon>
    </lineage>
</organism>
<dbReference type="InterPro" id="IPR036236">
    <property type="entry name" value="Znf_C2H2_sf"/>
</dbReference>